<keyword evidence="3 5" id="KW-0285">Flavoprotein</keyword>
<organism evidence="10 11">
    <name type="scientific">Luteimicrobium subarcticum</name>
    <dbReference type="NCBI Taxonomy" id="620910"/>
    <lineage>
        <taxon>Bacteria</taxon>
        <taxon>Bacillati</taxon>
        <taxon>Actinomycetota</taxon>
        <taxon>Actinomycetes</taxon>
        <taxon>Micrococcales</taxon>
        <taxon>Luteimicrobium</taxon>
    </lineage>
</organism>
<evidence type="ECO:0000313" key="10">
    <source>
        <dbReference type="EMBL" id="PJI93769.1"/>
    </source>
</evidence>
<reference evidence="10 11" key="1">
    <citation type="submission" date="2017-11" db="EMBL/GenBank/DDBJ databases">
        <title>Genomic Encyclopedia of Archaeal and Bacterial Type Strains, Phase II (KMG-II): From Individual Species to Whole Genera.</title>
        <authorList>
            <person name="Goeker M."/>
        </authorList>
    </citation>
    <scope>NUCLEOTIDE SEQUENCE [LARGE SCALE GENOMIC DNA]</scope>
    <source>
        <strain evidence="10 11">DSM 22413</strain>
    </source>
</reference>
<dbReference type="Pfam" id="PF02770">
    <property type="entry name" value="Acyl-CoA_dh_M"/>
    <property type="match status" value="1"/>
</dbReference>
<evidence type="ECO:0000259" key="8">
    <source>
        <dbReference type="Pfam" id="PF02770"/>
    </source>
</evidence>
<protein>
    <submittedName>
        <fullName evidence="10">Glutaryl-CoA dehydrogenase</fullName>
    </submittedName>
</protein>
<dbReference type="GO" id="GO:0050660">
    <property type="term" value="F:flavin adenine dinucleotide binding"/>
    <property type="evidence" value="ECO:0007669"/>
    <property type="project" value="InterPro"/>
</dbReference>
<evidence type="ECO:0000313" key="11">
    <source>
        <dbReference type="Proteomes" id="UP000231586"/>
    </source>
</evidence>
<dbReference type="OrthoDB" id="9770681at2"/>
<dbReference type="InterPro" id="IPR013786">
    <property type="entry name" value="AcylCoA_DH/ox_N"/>
</dbReference>
<comment type="cofactor">
    <cofactor evidence="1 5">
        <name>FAD</name>
        <dbReference type="ChEBI" id="CHEBI:57692"/>
    </cofactor>
</comment>
<dbReference type="PANTHER" id="PTHR43188:SF1">
    <property type="entry name" value="ACYL-COA DEHYDROGENASE"/>
    <property type="match status" value="1"/>
</dbReference>
<feature type="domain" description="Acyl-CoA oxidase/dehydrogenase middle" evidence="8">
    <location>
        <begin position="155"/>
        <end position="246"/>
    </location>
</feature>
<feature type="region of interest" description="Disordered" evidence="6">
    <location>
        <begin position="1"/>
        <end position="29"/>
    </location>
</feature>
<dbReference type="EMBL" id="PGTZ01000007">
    <property type="protein sequence ID" value="PJI93769.1"/>
    <property type="molecule type" value="Genomic_DNA"/>
</dbReference>
<dbReference type="SUPFAM" id="SSF56645">
    <property type="entry name" value="Acyl-CoA dehydrogenase NM domain-like"/>
    <property type="match status" value="1"/>
</dbReference>
<feature type="compositionally biased region" description="Low complexity" evidence="6">
    <location>
        <begin position="1"/>
        <end position="10"/>
    </location>
</feature>
<keyword evidence="11" id="KW-1185">Reference proteome</keyword>
<dbReference type="InterPro" id="IPR009100">
    <property type="entry name" value="AcylCoA_DH/oxidase_NM_dom_sf"/>
</dbReference>
<dbReference type="Gene3D" id="2.40.110.10">
    <property type="entry name" value="Butyryl-CoA Dehydrogenase, subunit A, domain 2"/>
    <property type="match status" value="1"/>
</dbReference>
<dbReference type="GO" id="GO:0006635">
    <property type="term" value="P:fatty acid beta-oxidation"/>
    <property type="evidence" value="ECO:0007669"/>
    <property type="project" value="InterPro"/>
</dbReference>
<dbReference type="GO" id="GO:0003995">
    <property type="term" value="F:acyl-CoA dehydrogenase activity"/>
    <property type="evidence" value="ECO:0007669"/>
    <property type="project" value="InterPro"/>
</dbReference>
<dbReference type="InterPro" id="IPR036250">
    <property type="entry name" value="AcylCo_DH-like_C"/>
</dbReference>
<dbReference type="InterPro" id="IPR006091">
    <property type="entry name" value="Acyl-CoA_Oxase/DH_mid-dom"/>
</dbReference>
<dbReference type="Pfam" id="PF02771">
    <property type="entry name" value="Acyl-CoA_dh_N"/>
    <property type="match status" value="1"/>
</dbReference>
<dbReference type="InterPro" id="IPR045008">
    <property type="entry name" value="ACX4-like"/>
</dbReference>
<dbReference type="RefSeq" id="WP_100349412.1">
    <property type="nucleotide sequence ID" value="NZ_PGTZ01000007.1"/>
</dbReference>
<dbReference type="Proteomes" id="UP000231586">
    <property type="component" value="Unassembled WGS sequence"/>
</dbReference>
<comment type="caution">
    <text evidence="10">The sequence shown here is derived from an EMBL/GenBank/DDBJ whole genome shotgun (WGS) entry which is preliminary data.</text>
</comment>
<evidence type="ECO:0000256" key="6">
    <source>
        <dbReference type="SAM" id="MobiDB-lite"/>
    </source>
</evidence>
<evidence type="ECO:0000256" key="3">
    <source>
        <dbReference type="ARBA" id="ARBA00022630"/>
    </source>
</evidence>
<proteinExistence type="inferred from homology"/>
<name>A0A2M8WS65_9MICO</name>
<evidence type="ECO:0000256" key="5">
    <source>
        <dbReference type="RuleBase" id="RU362125"/>
    </source>
</evidence>
<keyword evidence="5" id="KW-0560">Oxidoreductase</keyword>
<sequence>MTTTQTPAGTVPGGVGTSEPHYELSQPLDPDLGGAFAGATADERAHQARIRAFVQDEVLPVIDGYWERAEYPLDLVRRMGELDLLRDGVDVPGFPRTSLFGAGLGAMEMSRGDGSIATVCGVQGGLALRSIMMLGSDEQKDRWGEPLARGTALGAFALTEPTHGSDSVSLETRARTVPGGYRITGEKKWIGNGSTGGVTVVWARGDDGQVHGYLVPQDADGYRATTIEGKLSLRAIWQAHIVLDDVFVPEDALLPGAESFKDTSRVLAATRLGVAWAAVGQATACYESAVAYSQQRVQFGRVLAKSQMVQERLTQMLSTLTQMQLTVAAMTRLDEQGALTGPQASLAKYTCTRGARQIAAIARDMLGGNGILLRNRVARHFADLEALHTYEGTESVQALIVGRAITGYSAFA</sequence>
<dbReference type="InterPro" id="IPR037069">
    <property type="entry name" value="AcylCoA_DH/ox_N_sf"/>
</dbReference>
<dbReference type="AlphaFoldDB" id="A0A2M8WS65"/>
<feature type="domain" description="Acyl-CoA dehydrogenase/oxidase N-terminal" evidence="9">
    <location>
        <begin position="40"/>
        <end position="150"/>
    </location>
</feature>
<evidence type="ECO:0000256" key="1">
    <source>
        <dbReference type="ARBA" id="ARBA00001974"/>
    </source>
</evidence>
<gene>
    <name evidence="10" type="ORF">CLV34_1244</name>
</gene>
<evidence type="ECO:0000256" key="2">
    <source>
        <dbReference type="ARBA" id="ARBA00009347"/>
    </source>
</evidence>
<feature type="domain" description="Acyl-CoA dehydrogenase/oxidase C-terminal" evidence="7">
    <location>
        <begin position="264"/>
        <end position="405"/>
    </location>
</feature>
<evidence type="ECO:0000259" key="9">
    <source>
        <dbReference type="Pfam" id="PF02771"/>
    </source>
</evidence>
<dbReference type="PANTHER" id="PTHR43188">
    <property type="entry name" value="ACYL-COENZYME A OXIDASE"/>
    <property type="match status" value="1"/>
</dbReference>
<keyword evidence="4 5" id="KW-0274">FAD</keyword>
<dbReference type="Pfam" id="PF00441">
    <property type="entry name" value="Acyl-CoA_dh_1"/>
    <property type="match status" value="1"/>
</dbReference>
<accession>A0A2M8WS65</accession>
<dbReference type="InterPro" id="IPR046373">
    <property type="entry name" value="Acyl-CoA_Oxase/DH_mid-dom_sf"/>
</dbReference>
<dbReference type="SUPFAM" id="SSF47203">
    <property type="entry name" value="Acyl-CoA dehydrogenase C-terminal domain-like"/>
    <property type="match status" value="1"/>
</dbReference>
<evidence type="ECO:0000256" key="4">
    <source>
        <dbReference type="ARBA" id="ARBA00022827"/>
    </source>
</evidence>
<evidence type="ECO:0000259" key="7">
    <source>
        <dbReference type="Pfam" id="PF00441"/>
    </source>
</evidence>
<dbReference type="InterPro" id="IPR009075">
    <property type="entry name" value="AcylCo_DH/oxidase_C"/>
</dbReference>
<comment type="similarity">
    <text evidence="2 5">Belongs to the acyl-CoA dehydrogenase family.</text>
</comment>
<dbReference type="Gene3D" id="1.20.140.10">
    <property type="entry name" value="Butyryl-CoA Dehydrogenase, subunit A, domain 3"/>
    <property type="match status" value="1"/>
</dbReference>
<dbReference type="Gene3D" id="1.10.540.10">
    <property type="entry name" value="Acyl-CoA dehydrogenase/oxidase, N-terminal domain"/>
    <property type="match status" value="1"/>
</dbReference>